<dbReference type="Proteomes" id="UP001222325">
    <property type="component" value="Unassembled WGS sequence"/>
</dbReference>
<evidence type="ECO:0000313" key="2">
    <source>
        <dbReference type="Proteomes" id="UP001222325"/>
    </source>
</evidence>
<gene>
    <name evidence="1" type="ORF">B0H15DRAFT_752800</name>
</gene>
<dbReference type="EMBL" id="JARJCN010000060">
    <property type="protein sequence ID" value="KAJ7079412.1"/>
    <property type="molecule type" value="Genomic_DNA"/>
</dbReference>
<feature type="non-terminal residue" evidence="1">
    <location>
        <position position="1"/>
    </location>
</feature>
<proteinExistence type="predicted"/>
<evidence type="ECO:0000313" key="1">
    <source>
        <dbReference type="EMBL" id="KAJ7079412.1"/>
    </source>
</evidence>
<dbReference type="AlphaFoldDB" id="A0AAD6TVV4"/>
<accession>A0AAD6TVV4</accession>
<reference evidence="1" key="1">
    <citation type="submission" date="2023-03" db="EMBL/GenBank/DDBJ databases">
        <title>Massive genome expansion in bonnet fungi (Mycena s.s.) driven by repeated elements and novel gene families across ecological guilds.</title>
        <authorList>
            <consortium name="Lawrence Berkeley National Laboratory"/>
            <person name="Harder C.B."/>
            <person name="Miyauchi S."/>
            <person name="Viragh M."/>
            <person name="Kuo A."/>
            <person name="Thoen E."/>
            <person name="Andreopoulos B."/>
            <person name="Lu D."/>
            <person name="Skrede I."/>
            <person name="Drula E."/>
            <person name="Henrissat B."/>
            <person name="Morin E."/>
            <person name="Kohler A."/>
            <person name="Barry K."/>
            <person name="LaButti K."/>
            <person name="Morin E."/>
            <person name="Salamov A."/>
            <person name="Lipzen A."/>
            <person name="Mereny Z."/>
            <person name="Hegedus B."/>
            <person name="Baldrian P."/>
            <person name="Stursova M."/>
            <person name="Weitz H."/>
            <person name="Taylor A."/>
            <person name="Grigoriev I.V."/>
            <person name="Nagy L.G."/>
            <person name="Martin F."/>
            <person name="Kauserud H."/>
        </authorList>
    </citation>
    <scope>NUCLEOTIDE SEQUENCE</scope>
    <source>
        <strain evidence="1">CBHHK173m</strain>
    </source>
</reference>
<organism evidence="1 2">
    <name type="scientific">Mycena belliarum</name>
    <dbReference type="NCBI Taxonomy" id="1033014"/>
    <lineage>
        <taxon>Eukaryota</taxon>
        <taxon>Fungi</taxon>
        <taxon>Dikarya</taxon>
        <taxon>Basidiomycota</taxon>
        <taxon>Agaricomycotina</taxon>
        <taxon>Agaricomycetes</taxon>
        <taxon>Agaricomycetidae</taxon>
        <taxon>Agaricales</taxon>
        <taxon>Marasmiineae</taxon>
        <taxon>Mycenaceae</taxon>
        <taxon>Mycena</taxon>
    </lineage>
</organism>
<name>A0AAD6TVV4_9AGAR</name>
<sequence length="228" mass="25210">SDIQKAKRSAADVERAIKGEELAADVDEFYAFRAQTMVDLAAKHGRSIDYIRTLLTNSSQYKQTREISLRNAVIHDIAVKAKEGELVLCLLLTSVLTISDGETHHITELHKLADAVLAKGVSPEDEASMIQALRDAREEKRMGIRASNVAAATDTRATAARIQEELTALFERTGTRGFAFVSRGHSDDANMPTFAQSGDALAFCVEIFERPALEILQLFELWSCTRKQ</sequence>
<protein>
    <submittedName>
        <fullName evidence="1">Uncharacterized protein</fullName>
    </submittedName>
</protein>
<comment type="caution">
    <text evidence="1">The sequence shown here is derived from an EMBL/GenBank/DDBJ whole genome shotgun (WGS) entry which is preliminary data.</text>
</comment>
<keyword evidence="2" id="KW-1185">Reference proteome</keyword>
<feature type="non-terminal residue" evidence="1">
    <location>
        <position position="228"/>
    </location>
</feature>